<dbReference type="AlphaFoldDB" id="A0A0F4GR08"/>
<gene>
    <name evidence="2" type="ORF">TI39_contig350g00005</name>
</gene>
<feature type="region of interest" description="Disordered" evidence="1">
    <location>
        <begin position="895"/>
        <end position="960"/>
    </location>
</feature>
<sequence length="1220" mass="135644">MTSLTDRNATIVRDTLSGNPPGPPPLEQNRMRLFSYYKPGLEAGNYHIEAEQRITSQSYSSSKNPPHVWESATKRVFNKVPGDTAPDSVRPVLAQDFQVMAPQFSLEREMINSYYPPEGHQDEGRILPHIVLNDPHFPWERDAGTFEAAGAVNHESIGSMKDPDLDKAGHQVSPLQYRSKVPWIALLVFDPAELKISAAEANTLSMPAYSGAEAKDIADAPSTGAFEMQVKQYLSIAQKNRINFEVGLSEETDELNGDDGLLKETATIQAIFPTKGTFKAIFPDAAHLEANKYLAHVRAVNTIGFPDAGTEMLGNYSIVISARIANLNINEPTTQLCHLVSIEHVDSTIQSAPYTGLADTERIGIVSLFSWTYTALPPNPINFVDSIEHVVEGMQMLRAPEIVLKNLREQVIEPRTTDVTEQKGIASVYQRLSAGYTLSRWRCESGEETAAFSRGPLVPEKLYGPPVDDWPTGSNNSKEYQVLDRASGLMDLSYSSAWQLGKTLAIADTVFNAALMRFRSLVYTWAADKARLQKDNITSREGLAIKLANDIRIIGGLSAGNAPDPRRVVPSTGKDLPPNSVGDPSLRPLIAAKIREAVATQASGTGGDIWKAWSLDKPKNSDWPIISTWISNKLSLMDIPAHYLIPDPSYLPDESLRFFHIDDTWMDCIVDGALSVANHLDRDDDLVRTYIKQVYNQYLDSEMMKPDGTSSGLKPQIPCYGFVLRSQILKVMPDIRITVDWWKPKDEAKDADQRASVCRYTKLDDITLLALLDRQPEELESIILAQPPHQQRFSLGYALHPDVSPEKSSVEFKFRQLYTVGAQMPMDTIWPLLDGEARGRHDEWYNWDSRMVQVDQLAKDVNAKLQLDSNAYQDYVPTSAELAMELNDPSYFFSILPRPKPDAKREKVARRRQLRTKEGKWKAEPPPPVDEKSSSTPLGGPEPPGLLQPGEGGAHIGSSPAKFGGSNGVVISKEPPPAVLPFDPRAAPKGVPKLTCFALNVYADYKGLPKKWPRASGLPGFDDKPDENDYLPTKNDYLYDLIFSVQKLPARKGENPIDYTLQEILIIIPHTASGKDPDSSRDPRQQKNYEPLCEASYADPRARMLSNQRFVVFLNNTKTNLQVRIVPRSATMFPTGKQVPASMSIGDSRSDDLSFRLAEVPVPQVLNVKRLLVHGKDHFDRPGGVVKVQMFEMYFSGGKVYSVPSNPCYVYKLDQGEPGT</sequence>
<name>A0A0F4GR08_9PEZI</name>
<dbReference type="EMBL" id="LAFY01000342">
    <property type="protein sequence ID" value="KJX99851.1"/>
    <property type="molecule type" value="Genomic_DNA"/>
</dbReference>
<organism evidence="2 3">
    <name type="scientific">Zymoseptoria brevis</name>
    <dbReference type="NCBI Taxonomy" id="1047168"/>
    <lineage>
        <taxon>Eukaryota</taxon>
        <taxon>Fungi</taxon>
        <taxon>Dikarya</taxon>
        <taxon>Ascomycota</taxon>
        <taxon>Pezizomycotina</taxon>
        <taxon>Dothideomycetes</taxon>
        <taxon>Dothideomycetidae</taxon>
        <taxon>Mycosphaerellales</taxon>
        <taxon>Mycosphaerellaceae</taxon>
        <taxon>Zymoseptoria</taxon>
    </lineage>
</organism>
<comment type="caution">
    <text evidence="2">The sequence shown here is derived from an EMBL/GenBank/DDBJ whole genome shotgun (WGS) entry which is preliminary data.</text>
</comment>
<proteinExistence type="predicted"/>
<protein>
    <submittedName>
        <fullName evidence="2">Uncharacterized protein</fullName>
    </submittedName>
</protein>
<dbReference type="Proteomes" id="UP000033647">
    <property type="component" value="Unassembled WGS sequence"/>
</dbReference>
<keyword evidence="3" id="KW-1185">Reference proteome</keyword>
<dbReference type="OrthoDB" id="3029913at2759"/>
<feature type="region of interest" description="Disordered" evidence="1">
    <location>
        <begin position="1"/>
        <end position="27"/>
    </location>
</feature>
<reference evidence="2 3" key="1">
    <citation type="submission" date="2015-03" db="EMBL/GenBank/DDBJ databases">
        <title>RNA-seq based gene annotation and comparative genomics of four Zymoseptoria species reveal species-specific pathogenicity related genes and transposable element activity.</title>
        <authorList>
            <person name="Grandaubert J."/>
            <person name="Bhattacharyya A."/>
            <person name="Stukenbrock E.H."/>
        </authorList>
    </citation>
    <scope>NUCLEOTIDE SEQUENCE [LARGE SCALE GENOMIC DNA]</scope>
    <source>
        <strain evidence="2 3">Zb18110</strain>
    </source>
</reference>
<feature type="compositionally biased region" description="Basic and acidic residues" evidence="1">
    <location>
        <begin position="915"/>
        <end position="933"/>
    </location>
</feature>
<evidence type="ECO:0000313" key="3">
    <source>
        <dbReference type="Proteomes" id="UP000033647"/>
    </source>
</evidence>
<dbReference type="STRING" id="1047168.A0A0F4GR08"/>
<evidence type="ECO:0000256" key="1">
    <source>
        <dbReference type="SAM" id="MobiDB-lite"/>
    </source>
</evidence>
<evidence type="ECO:0000313" key="2">
    <source>
        <dbReference type="EMBL" id="KJX99851.1"/>
    </source>
</evidence>
<accession>A0A0F4GR08</accession>